<proteinExistence type="predicted"/>
<accession>A0AAW0CGS9</accession>
<protein>
    <submittedName>
        <fullName evidence="1">Uncharacterized protein</fullName>
    </submittedName>
</protein>
<dbReference type="AlphaFoldDB" id="A0AAW0CGS9"/>
<dbReference type="Proteomes" id="UP001383192">
    <property type="component" value="Unassembled WGS sequence"/>
</dbReference>
<keyword evidence="2" id="KW-1185">Reference proteome</keyword>
<name>A0AAW0CGS9_9AGAR</name>
<evidence type="ECO:0000313" key="1">
    <source>
        <dbReference type="EMBL" id="KAK7037476.1"/>
    </source>
</evidence>
<evidence type="ECO:0000313" key="2">
    <source>
        <dbReference type="Proteomes" id="UP001383192"/>
    </source>
</evidence>
<organism evidence="1 2">
    <name type="scientific">Paramarasmius palmivorus</name>
    <dbReference type="NCBI Taxonomy" id="297713"/>
    <lineage>
        <taxon>Eukaryota</taxon>
        <taxon>Fungi</taxon>
        <taxon>Dikarya</taxon>
        <taxon>Basidiomycota</taxon>
        <taxon>Agaricomycotina</taxon>
        <taxon>Agaricomycetes</taxon>
        <taxon>Agaricomycetidae</taxon>
        <taxon>Agaricales</taxon>
        <taxon>Marasmiineae</taxon>
        <taxon>Marasmiaceae</taxon>
        <taxon>Paramarasmius</taxon>
    </lineage>
</organism>
<dbReference type="EMBL" id="JAYKXP010000046">
    <property type="protein sequence ID" value="KAK7037476.1"/>
    <property type="molecule type" value="Genomic_DNA"/>
</dbReference>
<gene>
    <name evidence="1" type="ORF">VNI00_010968</name>
</gene>
<reference evidence="1 2" key="1">
    <citation type="submission" date="2024-01" db="EMBL/GenBank/DDBJ databases">
        <title>A draft genome for a cacao thread blight-causing isolate of Paramarasmius palmivorus.</title>
        <authorList>
            <person name="Baruah I.K."/>
            <person name="Bukari Y."/>
            <person name="Amoako-Attah I."/>
            <person name="Meinhardt L.W."/>
            <person name="Bailey B.A."/>
            <person name="Cohen S.P."/>
        </authorList>
    </citation>
    <scope>NUCLEOTIDE SEQUENCE [LARGE SCALE GENOMIC DNA]</scope>
    <source>
        <strain evidence="1 2">GH-12</strain>
    </source>
</reference>
<sequence length="298" mass="32273">MQLASHGARGLPRVPNVKAGGLSAARSIHIPAYVRVKPADIPNHSAAKRIISQTRTLVSRFIGHLTTPGIGQVSHVSSSVAQSIRGAGPGRMSTIQERLSYPVRNALARPIQPLHFPRAPTFASRSVAQVGLGTARNFHSGRSVFQNLVEMESMRKRKAADENKGKTKEMIKPKLTISSLGSSLDTQETQPSVPEMDEYFAAPVVPKVTTYLLIPLAPTPTNRTPLDPNGGRSSLLPYSSLRLYTMGMSCTHYGYHHCFRGWTRPMYGTGTLTVPHTQVAPTSKASVPFSKLNSSVGQ</sequence>
<comment type="caution">
    <text evidence="1">The sequence shown here is derived from an EMBL/GenBank/DDBJ whole genome shotgun (WGS) entry which is preliminary data.</text>
</comment>